<dbReference type="GO" id="GO:0051301">
    <property type="term" value="P:cell division"/>
    <property type="evidence" value="ECO:0007669"/>
    <property type="project" value="UniProtKB-KW"/>
</dbReference>
<feature type="non-terminal residue" evidence="2">
    <location>
        <position position="134"/>
    </location>
</feature>
<dbReference type="PANTHER" id="PTHR22683:SF41">
    <property type="entry name" value="DNA TRANSLOCASE FTSK"/>
    <property type="match status" value="1"/>
</dbReference>
<feature type="non-terminal residue" evidence="2">
    <location>
        <position position="1"/>
    </location>
</feature>
<reference evidence="2" key="1">
    <citation type="submission" date="2020-01" db="EMBL/GenBank/DDBJ databases">
        <title>Insect and environment-associated Actinomycetes.</title>
        <authorList>
            <person name="Currrie C."/>
            <person name="Chevrette M."/>
            <person name="Carlson C."/>
            <person name="Stubbendieck R."/>
            <person name="Wendt-Pienkowski E."/>
        </authorList>
    </citation>
    <scope>NUCLEOTIDE SEQUENCE</scope>
    <source>
        <strain evidence="2">SID7499</strain>
    </source>
</reference>
<gene>
    <name evidence="2" type="ORF">G3M58_96905</name>
</gene>
<dbReference type="Pfam" id="PF17854">
    <property type="entry name" value="FtsK_alpha"/>
    <property type="match status" value="1"/>
</dbReference>
<accession>A0A6G3Y0X5</accession>
<keyword evidence="2" id="KW-0131">Cell cycle</keyword>
<dbReference type="Gene3D" id="3.30.980.40">
    <property type="match status" value="1"/>
</dbReference>
<evidence type="ECO:0000259" key="1">
    <source>
        <dbReference type="Pfam" id="PF17854"/>
    </source>
</evidence>
<evidence type="ECO:0000313" key="2">
    <source>
        <dbReference type="EMBL" id="NEE23728.1"/>
    </source>
</evidence>
<keyword evidence="2" id="KW-0132">Cell division</keyword>
<dbReference type="AlphaFoldDB" id="A0A6G3Y0X5"/>
<dbReference type="PANTHER" id="PTHR22683">
    <property type="entry name" value="SPORULATION PROTEIN RELATED"/>
    <property type="match status" value="1"/>
</dbReference>
<dbReference type="EMBL" id="JAAGMN010010508">
    <property type="protein sequence ID" value="NEE23728.1"/>
    <property type="molecule type" value="Genomic_DNA"/>
</dbReference>
<comment type="caution">
    <text evidence="2">The sequence shown here is derived from an EMBL/GenBank/DDBJ whole genome shotgun (WGS) entry which is preliminary data.</text>
</comment>
<name>A0A6G3Y0X5_9ACTN</name>
<protein>
    <submittedName>
        <fullName evidence="2">Cell division protein FtsK</fullName>
    </submittedName>
</protein>
<proteinExistence type="predicted"/>
<organism evidence="2">
    <name type="scientific">Streptomyces sp. SID7499</name>
    <dbReference type="NCBI Taxonomy" id="2706086"/>
    <lineage>
        <taxon>Bacteria</taxon>
        <taxon>Bacillati</taxon>
        <taxon>Actinomycetota</taxon>
        <taxon>Actinomycetes</taxon>
        <taxon>Kitasatosporales</taxon>
        <taxon>Streptomycetaceae</taxon>
        <taxon>Streptomyces</taxon>
    </lineage>
</organism>
<sequence length="134" mass="14139">RAEQLQLSGDITYSLPSLDLLERGGPGKTRSAANDAVVASLTNVFSEFKVDAAVTGFTRGPTVTRYEIELGPAVKVEKITALAKNIAYAVASPDVRIISPIPGKSAVGIEIPNSDREMVNLGDVLRLADAAEDD</sequence>
<dbReference type="InterPro" id="IPR041027">
    <property type="entry name" value="FtsK_alpha"/>
</dbReference>
<feature type="domain" description="FtsK alpha" evidence="1">
    <location>
        <begin position="15"/>
        <end position="113"/>
    </location>
</feature>
<dbReference type="InterPro" id="IPR050206">
    <property type="entry name" value="FtsK/SpoIIIE/SftA"/>
</dbReference>